<dbReference type="Proteomes" id="UP000000311">
    <property type="component" value="Unassembled WGS sequence"/>
</dbReference>
<accession>E2A936</accession>
<dbReference type="EMBL" id="GL437711">
    <property type="protein sequence ID" value="EFN70021.1"/>
    <property type="molecule type" value="Genomic_DNA"/>
</dbReference>
<reference evidence="1 2" key="1">
    <citation type="journal article" date="2010" name="Science">
        <title>Genomic comparison of the ants Camponotus floridanus and Harpegnathos saltator.</title>
        <authorList>
            <person name="Bonasio R."/>
            <person name="Zhang G."/>
            <person name="Ye C."/>
            <person name="Mutti N.S."/>
            <person name="Fang X."/>
            <person name="Qin N."/>
            <person name="Donahue G."/>
            <person name="Yang P."/>
            <person name="Li Q."/>
            <person name="Li C."/>
            <person name="Zhang P."/>
            <person name="Huang Z."/>
            <person name="Berger S.L."/>
            <person name="Reinberg D."/>
            <person name="Wang J."/>
            <person name="Liebig J."/>
        </authorList>
    </citation>
    <scope>NUCLEOTIDE SEQUENCE [LARGE SCALE GENOMIC DNA]</scope>
    <source>
        <strain evidence="2">C129</strain>
    </source>
</reference>
<evidence type="ECO:0000313" key="2">
    <source>
        <dbReference type="Proteomes" id="UP000000311"/>
    </source>
</evidence>
<gene>
    <name evidence="1" type="ORF">EAG_14702</name>
</gene>
<sequence length="161" mass="17695">MTGRSQSPRSLAQYGHEERAAVKMTDGGGVRWCTFASAEIRLDCSRFVFSQPALPFPSVPSTPKSHHVARNAKPRLRLSNFSERNSCYKHQIYTDSHIAGEPEFCPLVLLRLAGRAHAAADRPIAVHVHSMTRVYGCAETVRAPRTSIWTNGGVDGGSIIH</sequence>
<keyword evidence="2" id="KW-1185">Reference proteome</keyword>
<dbReference type="AlphaFoldDB" id="E2A936"/>
<organism evidence="2">
    <name type="scientific">Camponotus floridanus</name>
    <name type="common">Florida carpenter ant</name>
    <dbReference type="NCBI Taxonomy" id="104421"/>
    <lineage>
        <taxon>Eukaryota</taxon>
        <taxon>Metazoa</taxon>
        <taxon>Ecdysozoa</taxon>
        <taxon>Arthropoda</taxon>
        <taxon>Hexapoda</taxon>
        <taxon>Insecta</taxon>
        <taxon>Pterygota</taxon>
        <taxon>Neoptera</taxon>
        <taxon>Endopterygota</taxon>
        <taxon>Hymenoptera</taxon>
        <taxon>Apocrita</taxon>
        <taxon>Aculeata</taxon>
        <taxon>Formicoidea</taxon>
        <taxon>Formicidae</taxon>
        <taxon>Formicinae</taxon>
        <taxon>Camponotus</taxon>
    </lineage>
</organism>
<proteinExistence type="predicted"/>
<protein>
    <submittedName>
        <fullName evidence="1">Uncharacterized protein</fullName>
    </submittedName>
</protein>
<name>E2A936_CAMFO</name>
<dbReference type="InParanoid" id="E2A936"/>
<evidence type="ECO:0000313" key="1">
    <source>
        <dbReference type="EMBL" id="EFN70021.1"/>
    </source>
</evidence>